<dbReference type="EMBL" id="BONW01000019">
    <property type="protein sequence ID" value="GIG89181.1"/>
    <property type="molecule type" value="Genomic_DNA"/>
</dbReference>
<feature type="domain" description="Penicillin binding protein A dimerisation" evidence="3">
    <location>
        <begin position="52"/>
        <end position="134"/>
    </location>
</feature>
<sequence>MNAPLRRVGVVVMVLFGLLFVNLNYVQAYKADEYRNSDYNGRVQVAEYERKRGIIEAGGTPLATSKETSGKLKFLRTYPKGEVYAHALGYKPVNLADTGIEKSENDFLAGTSDQLFGDRVRDLFTGNQTAGGNILLTLSPRAQETAFRELANNRKDVPRGAAVAIDPSTGAIQALVSMPSFDPNPLVDHDTEKAQAAYKQLDAAENGPLKNRALSETFPPGSTFKVITSAAALENGYEPETRIPAGPAYLAPTAGQEIRNAVPSICPQTQVTLITALTDSCNTGFAQLGVKLGADKLKDEARQFGFEDDELAVGRLNGSGQKVAASRTGEMATPDGNDDPPSVAQSSIGQNNVRMTPLQGALIAATVANDGRQMRPYLVQQQLGPDRTTDYYTAVPKELREPVSAEVAKQLQDMMVSVVQNGTGTNARISGYRVGGKTGTAETGGNSDDHGWFIGFAINSAGKPISAVCVFLEDAGSGGSAEAARISQQIMRAVIADRGGR</sequence>
<reference evidence="4 5" key="1">
    <citation type="submission" date="2021-01" db="EMBL/GenBank/DDBJ databases">
        <title>Whole genome shotgun sequence of Plantactinospora endophytica NBRC 110450.</title>
        <authorList>
            <person name="Komaki H."/>
            <person name="Tamura T."/>
        </authorList>
    </citation>
    <scope>NUCLEOTIDE SEQUENCE [LARGE SCALE GENOMIC DNA]</scope>
    <source>
        <strain evidence="4 5">NBRC 110450</strain>
    </source>
</reference>
<evidence type="ECO:0000313" key="4">
    <source>
        <dbReference type="EMBL" id="GIG89181.1"/>
    </source>
</evidence>
<protein>
    <submittedName>
        <fullName evidence="4">Penicillin-binding protein A</fullName>
    </submittedName>
</protein>
<dbReference type="InterPro" id="IPR054120">
    <property type="entry name" value="PBPA_dimer"/>
</dbReference>
<dbReference type="InterPro" id="IPR001460">
    <property type="entry name" value="PCN-bd_Tpept"/>
</dbReference>
<name>A0ABQ4E394_9ACTN</name>
<dbReference type="Pfam" id="PF21922">
    <property type="entry name" value="PBP_dimer_2"/>
    <property type="match status" value="1"/>
</dbReference>
<evidence type="ECO:0000256" key="1">
    <source>
        <dbReference type="SAM" id="MobiDB-lite"/>
    </source>
</evidence>
<dbReference type="SUPFAM" id="SSF56601">
    <property type="entry name" value="beta-lactamase/transpeptidase-like"/>
    <property type="match status" value="1"/>
</dbReference>
<evidence type="ECO:0000259" key="3">
    <source>
        <dbReference type="Pfam" id="PF21922"/>
    </source>
</evidence>
<comment type="caution">
    <text evidence="4">The sequence shown here is derived from an EMBL/GenBank/DDBJ whole genome shotgun (WGS) entry which is preliminary data.</text>
</comment>
<evidence type="ECO:0000313" key="5">
    <source>
        <dbReference type="Proteomes" id="UP000646749"/>
    </source>
</evidence>
<dbReference type="Gene3D" id="3.90.1310.10">
    <property type="entry name" value="Penicillin-binding protein 2a (Domain 2)"/>
    <property type="match status" value="1"/>
</dbReference>
<dbReference type="Pfam" id="PF00905">
    <property type="entry name" value="Transpeptidase"/>
    <property type="match status" value="1"/>
</dbReference>
<dbReference type="Proteomes" id="UP000646749">
    <property type="component" value="Unassembled WGS sequence"/>
</dbReference>
<feature type="region of interest" description="Disordered" evidence="1">
    <location>
        <begin position="322"/>
        <end position="347"/>
    </location>
</feature>
<dbReference type="RefSeq" id="WP_203867672.1">
    <property type="nucleotide sequence ID" value="NZ_BONW01000019.1"/>
</dbReference>
<dbReference type="InterPro" id="IPR050515">
    <property type="entry name" value="Beta-lactam/transpept"/>
</dbReference>
<feature type="domain" description="Penicillin-binding protein transpeptidase" evidence="2">
    <location>
        <begin position="160"/>
        <end position="491"/>
    </location>
</feature>
<keyword evidence="5" id="KW-1185">Reference proteome</keyword>
<dbReference type="PANTHER" id="PTHR30627">
    <property type="entry name" value="PEPTIDOGLYCAN D,D-TRANSPEPTIDASE"/>
    <property type="match status" value="1"/>
</dbReference>
<organism evidence="4 5">
    <name type="scientific">Plantactinospora endophytica</name>
    <dbReference type="NCBI Taxonomy" id="673535"/>
    <lineage>
        <taxon>Bacteria</taxon>
        <taxon>Bacillati</taxon>
        <taxon>Actinomycetota</taxon>
        <taxon>Actinomycetes</taxon>
        <taxon>Micromonosporales</taxon>
        <taxon>Micromonosporaceae</taxon>
        <taxon>Plantactinospora</taxon>
    </lineage>
</organism>
<evidence type="ECO:0000259" key="2">
    <source>
        <dbReference type="Pfam" id="PF00905"/>
    </source>
</evidence>
<gene>
    <name evidence="4" type="primary">pbpA</name>
    <name evidence="4" type="ORF">Pen02_41170</name>
</gene>
<dbReference type="Gene3D" id="3.40.710.10">
    <property type="entry name" value="DD-peptidase/beta-lactamase superfamily"/>
    <property type="match status" value="1"/>
</dbReference>
<dbReference type="PANTHER" id="PTHR30627:SF24">
    <property type="entry name" value="PENICILLIN-BINDING PROTEIN 4B"/>
    <property type="match status" value="1"/>
</dbReference>
<accession>A0ABQ4E394</accession>
<proteinExistence type="predicted"/>
<dbReference type="InterPro" id="IPR012338">
    <property type="entry name" value="Beta-lactam/transpept-like"/>
</dbReference>